<gene>
    <name evidence="1" type="ORF">O6H91_08G079700</name>
</gene>
<sequence length="462" mass="50998">MKCKQKAGQVLGNQTEPMCKDCLRLSLLSKFKTGLNHQGAVGGSDKVLVAFSGGPGSRLALQFLCELQSKLQDEAESCKDRNSAVFDVGVAFVDESGAQGIPLTDAQKTLDEIASVVAEVRPTPLPLHLTSLESLFENEVLELQASSKLHEDDNSGKDNKDKSRQRLIELLSRVEDQTGKEDLVEHMRMDALQRVAKHYGYTRVVLGLCTTRVAARVLAATAKGEGFALPAGIQYVDARWPVPVLLPLRDCVSKELSVLCHLTNLKTVFLKKMTAMGNSRASINSLTHSFISLINEENPSREYTIMRTAAKLIPFGFNKLAQDDSMLHFNGRPRNPHARRNLGRIEPCEIEVLCPICSAPLAKSDFSSLQPKVSVSDSFTRMSLEEAFEPSTSGIDSELLPSKIFRDVCCPSCQYQIIPDQSKDSVLELLPLMVQQRAAASLLRKEGWMREYIGDCLLESDE</sequence>
<protein>
    <submittedName>
        <fullName evidence="1">Uncharacterized protein</fullName>
    </submittedName>
</protein>
<comment type="caution">
    <text evidence="1">The sequence shown here is derived from an EMBL/GenBank/DDBJ whole genome shotgun (WGS) entry which is preliminary data.</text>
</comment>
<organism evidence="1 2">
    <name type="scientific">Diphasiastrum complanatum</name>
    <name type="common">Issler's clubmoss</name>
    <name type="synonym">Lycopodium complanatum</name>
    <dbReference type="NCBI Taxonomy" id="34168"/>
    <lineage>
        <taxon>Eukaryota</taxon>
        <taxon>Viridiplantae</taxon>
        <taxon>Streptophyta</taxon>
        <taxon>Embryophyta</taxon>
        <taxon>Tracheophyta</taxon>
        <taxon>Lycopodiopsida</taxon>
        <taxon>Lycopodiales</taxon>
        <taxon>Lycopodiaceae</taxon>
        <taxon>Lycopodioideae</taxon>
        <taxon>Diphasiastrum</taxon>
    </lineage>
</organism>
<dbReference type="Proteomes" id="UP001162992">
    <property type="component" value="Chromosome 8"/>
</dbReference>
<name>A0ACC2CZA5_DIPCM</name>
<proteinExistence type="predicted"/>
<evidence type="ECO:0000313" key="1">
    <source>
        <dbReference type="EMBL" id="KAJ7547312.1"/>
    </source>
</evidence>
<keyword evidence="2" id="KW-1185">Reference proteome</keyword>
<reference evidence="2" key="1">
    <citation type="journal article" date="2024" name="Proc. Natl. Acad. Sci. U.S.A.">
        <title>Extraordinary preservation of gene collinearity over three hundred million years revealed in homosporous lycophytes.</title>
        <authorList>
            <person name="Li C."/>
            <person name="Wickell D."/>
            <person name="Kuo L.Y."/>
            <person name="Chen X."/>
            <person name="Nie B."/>
            <person name="Liao X."/>
            <person name="Peng D."/>
            <person name="Ji J."/>
            <person name="Jenkins J."/>
            <person name="Williams M."/>
            <person name="Shu S."/>
            <person name="Plott C."/>
            <person name="Barry K."/>
            <person name="Rajasekar S."/>
            <person name="Grimwood J."/>
            <person name="Han X."/>
            <person name="Sun S."/>
            <person name="Hou Z."/>
            <person name="He W."/>
            <person name="Dai G."/>
            <person name="Sun C."/>
            <person name="Schmutz J."/>
            <person name="Leebens-Mack J.H."/>
            <person name="Li F.W."/>
            <person name="Wang L."/>
        </authorList>
    </citation>
    <scope>NUCLEOTIDE SEQUENCE [LARGE SCALE GENOMIC DNA]</scope>
    <source>
        <strain evidence="2">cv. PW_Plant_1</strain>
    </source>
</reference>
<evidence type="ECO:0000313" key="2">
    <source>
        <dbReference type="Proteomes" id="UP001162992"/>
    </source>
</evidence>
<accession>A0ACC2CZA5</accession>
<dbReference type="EMBL" id="CM055099">
    <property type="protein sequence ID" value="KAJ7547312.1"/>
    <property type="molecule type" value="Genomic_DNA"/>
</dbReference>